<reference evidence="2" key="1">
    <citation type="submission" date="2023-07" db="EMBL/GenBank/DDBJ databases">
        <title>The genome sequence of Rhodocytophaga aerolata KACC 12507.</title>
        <authorList>
            <person name="Zhang X."/>
        </authorList>
    </citation>
    <scope>NUCLEOTIDE SEQUENCE</scope>
    <source>
        <strain evidence="2">KACC 12507</strain>
    </source>
</reference>
<name>A0ABT8RBP1_9BACT</name>
<accession>A0ABT8RBP1</accession>
<feature type="domain" description="UBP-type" evidence="1">
    <location>
        <begin position="6"/>
        <end position="90"/>
    </location>
</feature>
<evidence type="ECO:0000313" key="2">
    <source>
        <dbReference type="EMBL" id="MDO1448628.1"/>
    </source>
</evidence>
<dbReference type="EMBL" id="JAUKPO010000013">
    <property type="protein sequence ID" value="MDO1448628.1"/>
    <property type="molecule type" value="Genomic_DNA"/>
</dbReference>
<comment type="caution">
    <text evidence="2">The sequence shown here is derived from an EMBL/GenBank/DDBJ whole genome shotgun (WGS) entry which is preliminary data.</text>
</comment>
<dbReference type="RefSeq" id="WP_302039568.1">
    <property type="nucleotide sequence ID" value="NZ_JAUKPO010000013.1"/>
</dbReference>
<gene>
    <name evidence="2" type="ORF">Q0590_20290</name>
</gene>
<evidence type="ECO:0000313" key="3">
    <source>
        <dbReference type="Proteomes" id="UP001168528"/>
    </source>
</evidence>
<dbReference type="InterPro" id="IPR013083">
    <property type="entry name" value="Znf_RING/FYVE/PHD"/>
</dbReference>
<dbReference type="Pfam" id="PF02148">
    <property type="entry name" value="zf-UBP"/>
    <property type="match status" value="1"/>
</dbReference>
<dbReference type="PROSITE" id="PS50271">
    <property type="entry name" value="ZF_UBP"/>
    <property type="match status" value="1"/>
</dbReference>
<dbReference type="SUPFAM" id="SSF57850">
    <property type="entry name" value="RING/U-box"/>
    <property type="match status" value="1"/>
</dbReference>
<dbReference type="Proteomes" id="UP001168528">
    <property type="component" value="Unassembled WGS sequence"/>
</dbReference>
<proteinExistence type="predicted"/>
<dbReference type="InterPro" id="IPR001607">
    <property type="entry name" value="Znf_UBP"/>
</dbReference>
<protein>
    <submittedName>
        <fullName evidence="2">UBP-type zinc finger domain-containing protein</fullName>
    </submittedName>
</protein>
<sequence>MAISTKVCSHLENLQIIRSDIYQCDECVALGDTWVHLRICQTCGGVHCCDSSKNKHATKHFLRSGHPVVISAEPGESWAWCYQDNTFTNY</sequence>
<keyword evidence="3" id="KW-1185">Reference proteome</keyword>
<organism evidence="2 3">
    <name type="scientific">Rhodocytophaga aerolata</name>
    <dbReference type="NCBI Taxonomy" id="455078"/>
    <lineage>
        <taxon>Bacteria</taxon>
        <taxon>Pseudomonadati</taxon>
        <taxon>Bacteroidota</taxon>
        <taxon>Cytophagia</taxon>
        <taxon>Cytophagales</taxon>
        <taxon>Rhodocytophagaceae</taxon>
        <taxon>Rhodocytophaga</taxon>
    </lineage>
</organism>
<dbReference type="Gene3D" id="3.30.40.10">
    <property type="entry name" value="Zinc/RING finger domain, C3HC4 (zinc finger)"/>
    <property type="match status" value="1"/>
</dbReference>
<evidence type="ECO:0000259" key="1">
    <source>
        <dbReference type="PROSITE" id="PS50271"/>
    </source>
</evidence>